<reference evidence="1 2" key="1">
    <citation type="journal article" date="2023" name="G3 (Bethesda)">
        <title>A chromosome-length genome assembly and annotation of blackberry (Rubus argutus, cv. 'Hillquist').</title>
        <authorList>
            <person name="Bruna T."/>
            <person name="Aryal R."/>
            <person name="Dudchenko O."/>
            <person name="Sargent D.J."/>
            <person name="Mead D."/>
            <person name="Buti M."/>
            <person name="Cavallini A."/>
            <person name="Hytonen T."/>
            <person name="Andres J."/>
            <person name="Pham M."/>
            <person name="Weisz D."/>
            <person name="Mascagni F."/>
            <person name="Usai G."/>
            <person name="Natali L."/>
            <person name="Bassil N."/>
            <person name="Fernandez G.E."/>
            <person name="Lomsadze A."/>
            <person name="Armour M."/>
            <person name="Olukolu B."/>
            <person name="Poorten T."/>
            <person name="Britton C."/>
            <person name="Davik J."/>
            <person name="Ashrafi H."/>
            <person name="Aiden E.L."/>
            <person name="Borodovsky M."/>
            <person name="Worthington M."/>
        </authorList>
    </citation>
    <scope>NUCLEOTIDE SEQUENCE [LARGE SCALE GENOMIC DNA]</scope>
    <source>
        <strain evidence="1">PI 553951</strain>
    </source>
</reference>
<comment type="caution">
    <text evidence="1">The sequence shown here is derived from an EMBL/GenBank/DDBJ whole genome shotgun (WGS) entry which is preliminary data.</text>
</comment>
<dbReference type="EMBL" id="JBEDUW010000002">
    <property type="protein sequence ID" value="KAK9943733.1"/>
    <property type="molecule type" value="Genomic_DNA"/>
</dbReference>
<name>A0AAW1Y3Q6_RUBAR</name>
<accession>A0AAW1Y3Q6</accession>
<organism evidence="1 2">
    <name type="scientific">Rubus argutus</name>
    <name type="common">Southern blackberry</name>
    <dbReference type="NCBI Taxonomy" id="59490"/>
    <lineage>
        <taxon>Eukaryota</taxon>
        <taxon>Viridiplantae</taxon>
        <taxon>Streptophyta</taxon>
        <taxon>Embryophyta</taxon>
        <taxon>Tracheophyta</taxon>
        <taxon>Spermatophyta</taxon>
        <taxon>Magnoliopsida</taxon>
        <taxon>eudicotyledons</taxon>
        <taxon>Gunneridae</taxon>
        <taxon>Pentapetalae</taxon>
        <taxon>rosids</taxon>
        <taxon>fabids</taxon>
        <taxon>Rosales</taxon>
        <taxon>Rosaceae</taxon>
        <taxon>Rosoideae</taxon>
        <taxon>Rosoideae incertae sedis</taxon>
        <taxon>Rubus</taxon>
    </lineage>
</organism>
<evidence type="ECO:0000313" key="1">
    <source>
        <dbReference type="EMBL" id="KAK9943733.1"/>
    </source>
</evidence>
<protein>
    <submittedName>
        <fullName evidence="1">Uncharacterized protein</fullName>
    </submittedName>
</protein>
<dbReference type="AlphaFoldDB" id="A0AAW1Y3Q6"/>
<dbReference type="Proteomes" id="UP001457282">
    <property type="component" value="Unassembled WGS sequence"/>
</dbReference>
<gene>
    <name evidence="1" type="ORF">M0R45_009333</name>
</gene>
<evidence type="ECO:0000313" key="2">
    <source>
        <dbReference type="Proteomes" id="UP001457282"/>
    </source>
</evidence>
<proteinExistence type="predicted"/>
<sequence>MGGWLRFYLLLKRYYDDERFGMPVLMQAGRKWRFGLWVRRYGGVEWFNLNVHEPVFLVQFGRQLNLQVRRDGCVERFHQAER</sequence>
<keyword evidence="2" id="KW-1185">Reference proteome</keyword>